<dbReference type="PANTHER" id="PTHR36694:SF11">
    <property type="entry name" value="LP21121P-RELATED"/>
    <property type="match status" value="1"/>
</dbReference>
<organism evidence="2 3">
    <name type="scientific">Bicyclus anynana</name>
    <name type="common">Squinting bush brown butterfly</name>
    <dbReference type="NCBI Taxonomy" id="110368"/>
    <lineage>
        <taxon>Eukaryota</taxon>
        <taxon>Metazoa</taxon>
        <taxon>Ecdysozoa</taxon>
        <taxon>Arthropoda</taxon>
        <taxon>Hexapoda</taxon>
        <taxon>Insecta</taxon>
        <taxon>Pterygota</taxon>
        <taxon>Neoptera</taxon>
        <taxon>Endopterygota</taxon>
        <taxon>Lepidoptera</taxon>
        <taxon>Glossata</taxon>
        <taxon>Ditrysia</taxon>
        <taxon>Papilionoidea</taxon>
        <taxon>Nymphalidae</taxon>
        <taxon>Satyrinae</taxon>
        <taxon>Satyrini</taxon>
        <taxon>Mycalesina</taxon>
        <taxon>Bicyclus</taxon>
    </lineage>
</organism>
<dbReference type="KEGG" id="bany:112055537"/>
<name>A0A6J1P3M4_BICAN</name>
<sequence length="159" mass="18080">MGLPQLETCCFILDLKTGNIIMGSINAVLSFIMFIIMVVVACTLEPLKELAMEESDFNAEAAFTGLYSMSIILCLMFLAKFCFDVFFVYGVLAERAGIIRAYFVMWVVFFLLSMFTFFLNAPHYSAGHICMEVFYIGLNIYAILLSHSFYKLLNSREEV</sequence>
<evidence type="ECO:0000313" key="3">
    <source>
        <dbReference type="RefSeq" id="XP_023951476.2"/>
    </source>
</evidence>
<dbReference type="OrthoDB" id="7372973at2759"/>
<keyword evidence="1" id="KW-0472">Membrane</keyword>
<keyword evidence="1" id="KW-1133">Transmembrane helix</keyword>
<evidence type="ECO:0000313" key="2">
    <source>
        <dbReference type="Proteomes" id="UP001652582"/>
    </source>
</evidence>
<feature type="transmembrane region" description="Helical" evidence="1">
    <location>
        <begin position="20"/>
        <end position="44"/>
    </location>
</feature>
<dbReference type="AlphaFoldDB" id="A0A6J1P3M4"/>
<feature type="transmembrane region" description="Helical" evidence="1">
    <location>
        <begin position="98"/>
        <end position="121"/>
    </location>
</feature>
<dbReference type="Proteomes" id="UP001652582">
    <property type="component" value="Chromosome 16"/>
</dbReference>
<reference evidence="3" key="1">
    <citation type="submission" date="2025-08" db="UniProtKB">
        <authorList>
            <consortium name="RefSeq"/>
        </authorList>
    </citation>
    <scope>IDENTIFICATION</scope>
</reference>
<dbReference type="RefSeq" id="XP_023951476.2">
    <property type="nucleotide sequence ID" value="XM_024095708.2"/>
</dbReference>
<accession>A0A6J1P3M4</accession>
<dbReference type="GeneID" id="112055537"/>
<proteinExistence type="predicted"/>
<keyword evidence="2" id="KW-1185">Reference proteome</keyword>
<feature type="transmembrane region" description="Helical" evidence="1">
    <location>
        <begin position="65"/>
        <end position="92"/>
    </location>
</feature>
<keyword evidence="1" id="KW-0812">Transmembrane</keyword>
<dbReference type="PANTHER" id="PTHR36694">
    <property type="entry name" value="PASIFLORA 1, ISOFORM A-RELATED"/>
    <property type="match status" value="1"/>
</dbReference>
<feature type="transmembrane region" description="Helical" evidence="1">
    <location>
        <begin position="133"/>
        <end position="150"/>
    </location>
</feature>
<evidence type="ECO:0000256" key="1">
    <source>
        <dbReference type="SAM" id="Phobius"/>
    </source>
</evidence>
<gene>
    <name evidence="3" type="primary">LOC112055537</name>
</gene>
<protein>
    <submittedName>
        <fullName evidence="3">Uncharacterized protein LOC112055537</fullName>
    </submittedName>
</protein>